<name>A0ABN0HE47_9LEPT</name>
<evidence type="ECO:0000313" key="1">
    <source>
        <dbReference type="EMBL" id="EJZ43863.1"/>
    </source>
</evidence>
<accession>A0ABN0HE47</accession>
<reference evidence="1 2" key="1">
    <citation type="submission" date="2012-08" db="EMBL/GenBank/DDBJ databases">
        <authorList>
            <person name="Harkins D.M."/>
            <person name="Durkin A.S."/>
            <person name="Selengut J.D."/>
            <person name="Sanka R."/>
            <person name="DePew J."/>
            <person name="Purushe J."/>
            <person name="Matthias M.A."/>
            <person name="Vinetz J.M."/>
            <person name="Sutton G.G."/>
            <person name="Nelson W.C."/>
            <person name="Fouts D.E."/>
        </authorList>
    </citation>
    <scope>NUCLEOTIDE SEQUENCE [LARGE SCALE GENOMIC DNA]</scope>
    <source>
        <strain evidence="1 2">MMD4847</strain>
    </source>
</reference>
<evidence type="ECO:0000313" key="2">
    <source>
        <dbReference type="Proteomes" id="UP000018720"/>
    </source>
</evidence>
<organism evidence="1 2">
    <name type="scientific">Leptospira licerasiae str. MMD4847</name>
    <dbReference type="NCBI Taxonomy" id="1049971"/>
    <lineage>
        <taxon>Bacteria</taxon>
        <taxon>Pseudomonadati</taxon>
        <taxon>Spirochaetota</taxon>
        <taxon>Spirochaetia</taxon>
        <taxon>Leptospirales</taxon>
        <taxon>Leptospiraceae</taxon>
        <taxon>Leptospira</taxon>
    </lineage>
</organism>
<keyword evidence="2" id="KW-1185">Reference proteome</keyword>
<comment type="caution">
    <text evidence="1">The sequence shown here is derived from an EMBL/GenBank/DDBJ whole genome shotgun (WGS) entry which is preliminary data.</text>
</comment>
<sequence>MLKSTQNIEVIRDGIITNKKDSKEKSLNKFLNTAFESNTNCIHSGCLRNWSQ</sequence>
<proteinExistence type="predicted"/>
<gene>
    <name evidence="1" type="ORF">LEP1GSC178_2329</name>
</gene>
<dbReference type="Proteomes" id="UP000018720">
    <property type="component" value="Unassembled WGS sequence"/>
</dbReference>
<dbReference type="EMBL" id="AHOM02000001">
    <property type="protein sequence ID" value="EJZ43863.1"/>
    <property type="molecule type" value="Genomic_DNA"/>
</dbReference>
<protein>
    <submittedName>
        <fullName evidence="1">Uncharacterized protein</fullName>
    </submittedName>
</protein>